<dbReference type="Proteomes" id="UP001209570">
    <property type="component" value="Unassembled WGS sequence"/>
</dbReference>
<dbReference type="InterPro" id="IPR005162">
    <property type="entry name" value="Retrotrans_gag_dom"/>
</dbReference>
<dbReference type="PANTHER" id="PTHR15503:SF22">
    <property type="entry name" value="TRANSPOSON TY3-I GAG POLYPROTEIN"/>
    <property type="match status" value="1"/>
</dbReference>
<keyword evidence="4" id="KW-1185">Reference proteome</keyword>
<evidence type="ECO:0000313" key="4">
    <source>
        <dbReference type="Proteomes" id="UP001209570"/>
    </source>
</evidence>
<organism evidence="3 4">
    <name type="scientific">Pythium insidiosum</name>
    <name type="common">Pythiosis disease agent</name>
    <dbReference type="NCBI Taxonomy" id="114742"/>
    <lineage>
        <taxon>Eukaryota</taxon>
        <taxon>Sar</taxon>
        <taxon>Stramenopiles</taxon>
        <taxon>Oomycota</taxon>
        <taxon>Peronosporomycetes</taxon>
        <taxon>Pythiales</taxon>
        <taxon>Pythiaceae</taxon>
        <taxon>Pythium</taxon>
    </lineage>
</organism>
<evidence type="ECO:0008006" key="5">
    <source>
        <dbReference type="Google" id="ProtNLM"/>
    </source>
</evidence>
<dbReference type="GO" id="GO:0003676">
    <property type="term" value="F:nucleic acid binding"/>
    <property type="evidence" value="ECO:0007669"/>
    <property type="project" value="InterPro"/>
</dbReference>
<gene>
    <name evidence="3" type="ORF">P43SY_008427</name>
</gene>
<dbReference type="EMBL" id="JAKCXM010000605">
    <property type="protein sequence ID" value="KAJ0392605.1"/>
    <property type="molecule type" value="Genomic_DNA"/>
</dbReference>
<dbReference type="PANTHER" id="PTHR15503">
    <property type="entry name" value="LDOC1 RELATED"/>
    <property type="match status" value="1"/>
</dbReference>
<proteinExistence type="predicted"/>
<evidence type="ECO:0000259" key="1">
    <source>
        <dbReference type="Pfam" id="PF03732"/>
    </source>
</evidence>
<evidence type="ECO:0000259" key="2">
    <source>
        <dbReference type="Pfam" id="PF13358"/>
    </source>
</evidence>
<dbReference type="Pfam" id="PF03732">
    <property type="entry name" value="Retrotrans_gag"/>
    <property type="match status" value="1"/>
</dbReference>
<accession>A0AAD5Q222</accession>
<dbReference type="InterPro" id="IPR036397">
    <property type="entry name" value="RNaseH_sf"/>
</dbReference>
<dbReference type="InterPro" id="IPR032567">
    <property type="entry name" value="RTL1-rel"/>
</dbReference>
<dbReference type="AlphaFoldDB" id="A0AAD5Q222"/>
<comment type="caution">
    <text evidence="3">The sequence shown here is derived from an EMBL/GenBank/DDBJ whole genome shotgun (WGS) entry which is preliminary data.</text>
</comment>
<dbReference type="InterPro" id="IPR038717">
    <property type="entry name" value="Tc1-like_DDE_dom"/>
</dbReference>
<evidence type="ECO:0000313" key="3">
    <source>
        <dbReference type="EMBL" id="KAJ0392605.1"/>
    </source>
</evidence>
<dbReference type="Gene3D" id="3.30.420.10">
    <property type="entry name" value="Ribonuclease H-like superfamily/Ribonuclease H"/>
    <property type="match status" value="1"/>
</dbReference>
<protein>
    <recommendedName>
        <fullName evidence="5">Retrotransposon gag domain-containing protein</fullName>
    </recommendedName>
</protein>
<reference evidence="3" key="1">
    <citation type="submission" date="2021-12" db="EMBL/GenBank/DDBJ databases">
        <title>Prjna785345.</title>
        <authorList>
            <person name="Rujirawat T."/>
            <person name="Krajaejun T."/>
        </authorList>
    </citation>
    <scope>NUCLEOTIDE SEQUENCE</scope>
    <source>
        <strain evidence="3">Pi057C3</strain>
    </source>
</reference>
<dbReference type="Pfam" id="PF13358">
    <property type="entry name" value="DDE_3"/>
    <property type="match status" value="1"/>
</dbReference>
<sequence>MSEFGAFAQFEHADRYPHLTEYDWEALGRLAKVVGNITVDLLLRNGDPEAQRLAAQEFMAVELTDARAQAQQTLARPPRVDPIKIDTTKYSGDKKLPLRRWFCELDEAIEARQIVDIEQQVRYALSQLAGRAKAWAFWLKTSDRECFPFLDVFKLKLSATFEPPQSEFRMRAEFLSTRQGNLDLHGYIQKMRYLASCVIGNPMDMSTQVTTFMTGLRDGPVKTQLFRVYPETLEEAFAVALGEDYNARQARSYGSRSRPSPEMPDAEPMDMSVVQTQGHVSKAARYITSHPTFYLEELQDHIKTVYPEIKFTSLMLDNAKIHMYPELEQVIHMTGARMLFLPPYSPQLNPIEFGFGRLKAWTESVLT</sequence>
<feature type="domain" description="Retrotransposon gag" evidence="1">
    <location>
        <begin position="123"/>
        <end position="218"/>
    </location>
</feature>
<feature type="domain" description="Tc1-like transposase DDE" evidence="2">
    <location>
        <begin position="302"/>
        <end position="363"/>
    </location>
</feature>
<name>A0AAD5Q222_PYTIN</name>